<reference evidence="2 3" key="1">
    <citation type="submission" date="2024-01" db="EMBL/GenBank/DDBJ databases">
        <title>A draft genome for a cacao thread blight-causing isolate of Paramarasmius palmivorus.</title>
        <authorList>
            <person name="Baruah I.K."/>
            <person name="Bukari Y."/>
            <person name="Amoako-Attah I."/>
            <person name="Meinhardt L.W."/>
            <person name="Bailey B.A."/>
            <person name="Cohen S.P."/>
        </authorList>
    </citation>
    <scope>NUCLEOTIDE SEQUENCE [LARGE SCALE GENOMIC DNA]</scope>
    <source>
        <strain evidence="2 3">GH-12</strain>
    </source>
</reference>
<dbReference type="AlphaFoldDB" id="A0AAW0E8V1"/>
<dbReference type="Gene3D" id="3.30.710.10">
    <property type="entry name" value="Potassium Channel Kv1.1, Chain A"/>
    <property type="match status" value="1"/>
</dbReference>
<proteinExistence type="predicted"/>
<feature type="compositionally biased region" description="Low complexity" evidence="1">
    <location>
        <begin position="18"/>
        <end position="31"/>
    </location>
</feature>
<gene>
    <name evidence="2" type="ORF">VNI00_001355</name>
</gene>
<dbReference type="EMBL" id="JAYKXP010000003">
    <property type="protein sequence ID" value="KAK7060589.1"/>
    <property type="molecule type" value="Genomic_DNA"/>
</dbReference>
<sequence>MPRPQHAAHPPISYPRASDSSISLSSSTLTSRPRKHSLTLTNPMGWLSRTNTSQSSSSAKLHRKSDSKSPRSIELVSERTGPLGSGATVVRTPEEALQDTRVCLTRYDSRSVDEMGQKARPIQPPISPVSDNACLPLTSTPLPSLPGSDGEEEDSDDHFDFDNDESLRPIGTSSPPRPTRDCPPVPNEVSPRSSLKSTTPRSSSEDVSQIPPLPMNVTASCPPQPEFRPILVSDVPSGPVDFSKVLITLETCTTTYRTTMETLTSRPSHLSAYVISLFPRQRSNSTTSSVYSTNSSDLSLYRNHLASQGLLSQSASNLHIFLDRPSAPYAHILNYLRSPDSEECGLPESLPRAVQLQPSYTQSRLEALLELRDEAAYLNLEGLYKLCIDELRLRQPSLTPRIHSRNQSRTLQSATNPGRISVQSQHASVHSFPLEASISEPLRSATAPRLRRKGTSNADSTSSAEGHVPATMRMRSPPTPTSWRDARSSTTSSSRSRSRTGPLQSPPAGWI</sequence>
<feature type="compositionally biased region" description="Low complexity" evidence="1">
    <location>
        <begin position="135"/>
        <end position="148"/>
    </location>
</feature>
<dbReference type="SUPFAM" id="SSF54695">
    <property type="entry name" value="POZ domain"/>
    <property type="match status" value="1"/>
</dbReference>
<dbReference type="Proteomes" id="UP001383192">
    <property type="component" value="Unassembled WGS sequence"/>
</dbReference>
<keyword evidence="3" id="KW-1185">Reference proteome</keyword>
<feature type="region of interest" description="Disordered" evidence="1">
    <location>
        <begin position="399"/>
        <end position="427"/>
    </location>
</feature>
<feature type="compositionally biased region" description="Polar residues" evidence="1">
    <location>
        <begin position="405"/>
        <end position="427"/>
    </location>
</feature>
<protein>
    <submittedName>
        <fullName evidence="2">Uncharacterized protein</fullName>
    </submittedName>
</protein>
<feature type="compositionally biased region" description="Polar residues" evidence="1">
    <location>
        <begin position="38"/>
        <end position="52"/>
    </location>
</feature>
<evidence type="ECO:0000313" key="2">
    <source>
        <dbReference type="EMBL" id="KAK7060589.1"/>
    </source>
</evidence>
<dbReference type="InterPro" id="IPR011333">
    <property type="entry name" value="SKP1/BTB/POZ_sf"/>
</dbReference>
<feature type="region of interest" description="Disordered" evidence="1">
    <location>
        <begin position="443"/>
        <end position="511"/>
    </location>
</feature>
<name>A0AAW0E8V1_9AGAR</name>
<feature type="region of interest" description="Disordered" evidence="1">
    <location>
        <begin position="1"/>
        <end position="92"/>
    </location>
</feature>
<feature type="region of interest" description="Disordered" evidence="1">
    <location>
        <begin position="112"/>
        <end position="217"/>
    </location>
</feature>
<feature type="compositionally biased region" description="Pro residues" evidence="1">
    <location>
        <begin position="175"/>
        <end position="186"/>
    </location>
</feature>
<organism evidence="2 3">
    <name type="scientific">Paramarasmius palmivorus</name>
    <dbReference type="NCBI Taxonomy" id="297713"/>
    <lineage>
        <taxon>Eukaryota</taxon>
        <taxon>Fungi</taxon>
        <taxon>Dikarya</taxon>
        <taxon>Basidiomycota</taxon>
        <taxon>Agaricomycotina</taxon>
        <taxon>Agaricomycetes</taxon>
        <taxon>Agaricomycetidae</taxon>
        <taxon>Agaricales</taxon>
        <taxon>Marasmiineae</taxon>
        <taxon>Marasmiaceae</taxon>
        <taxon>Paramarasmius</taxon>
    </lineage>
</organism>
<evidence type="ECO:0000313" key="3">
    <source>
        <dbReference type="Proteomes" id="UP001383192"/>
    </source>
</evidence>
<accession>A0AAW0E8V1</accession>
<comment type="caution">
    <text evidence="2">The sequence shown here is derived from an EMBL/GenBank/DDBJ whole genome shotgun (WGS) entry which is preliminary data.</text>
</comment>
<feature type="compositionally biased region" description="Polar residues" evidence="1">
    <location>
        <begin position="455"/>
        <end position="464"/>
    </location>
</feature>
<evidence type="ECO:0000256" key="1">
    <source>
        <dbReference type="SAM" id="MobiDB-lite"/>
    </source>
</evidence>
<feature type="compositionally biased region" description="Low complexity" evidence="1">
    <location>
        <begin position="190"/>
        <end position="202"/>
    </location>
</feature>
<feature type="compositionally biased region" description="Basic and acidic residues" evidence="1">
    <location>
        <begin position="158"/>
        <end position="167"/>
    </location>
</feature>